<protein>
    <recommendedName>
        <fullName evidence="3">Protein kinase domain-containing protein</fullName>
    </recommendedName>
</protein>
<dbReference type="InterPro" id="IPR000719">
    <property type="entry name" value="Prot_kinase_dom"/>
</dbReference>
<keyword evidence="2" id="KW-0067">ATP-binding</keyword>
<dbReference type="GO" id="GO:0005524">
    <property type="term" value="F:ATP binding"/>
    <property type="evidence" value="ECO:0007669"/>
    <property type="project" value="UniProtKB-KW"/>
</dbReference>
<dbReference type="Gene3D" id="3.30.200.20">
    <property type="entry name" value="Phosphorylase Kinase, domain 1"/>
    <property type="match status" value="1"/>
</dbReference>
<dbReference type="InterPro" id="IPR011009">
    <property type="entry name" value="Kinase-like_dom_sf"/>
</dbReference>
<reference evidence="4" key="1">
    <citation type="submission" date="2023-10" db="EMBL/GenBank/DDBJ databases">
        <title>Genome assembly of Pristionchus species.</title>
        <authorList>
            <person name="Yoshida K."/>
            <person name="Sommer R.J."/>
        </authorList>
    </citation>
    <scope>NUCLEOTIDE SEQUENCE</scope>
    <source>
        <strain evidence="4">RS0144</strain>
    </source>
</reference>
<dbReference type="Gene3D" id="1.10.510.10">
    <property type="entry name" value="Transferase(Phosphotransferase) domain 1"/>
    <property type="match status" value="1"/>
</dbReference>
<keyword evidence="1" id="KW-0547">Nucleotide-binding</keyword>
<dbReference type="InterPro" id="IPR050117">
    <property type="entry name" value="MAPK"/>
</dbReference>
<evidence type="ECO:0000259" key="3">
    <source>
        <dbReference type="PROSITE" id="PS50011"/>
    </source>
</evidence>
<gene>
    <name evidence="4" type="ORF">PENTCL1PPCAC_12876</name>
</gene>
<feature type="non-terminal residue" evidence="4">
    <location>
        <position position="1"/>
    </location>
</feature>
<name>A0AAV5T543_9BILA</name>
<dbReference type="SUPFAM" id="SSF56112">
    <property type="entry name" value="Protein kinase-like (PK-like)"/>
    <property type="match status" value="1"/>
</dbReference>
<dbReference type="GO" id="GO:0004672">
    <property type="term" value="F:protein kinase activity"/>
    <property type="evidence" value="ECO:0007669"/>
    <property type="project" value="InterPro"/>
</dbReference>
<keyword evidence="5" id="KW-1185">Reference proteome</keyword>
<sequence>DRIVYSFTIPKRYSNLEFIAAGSQGVVGSAYDSMDQRRVAIKKLCNRIARSQNAIRTIREFKLLSSLNHPNIVKSIAVFTPQENEHTFRDVYVVMELMKHTLSEIILKVRLDHKQLSFFIYQILWAVNHLHRQGIIHRDLKPSNIAVNEKGVVKILDFGMARLFDSTAASEMTGYVATRYYRAPDVLLGDLN</sequence>
<feature type="domain" description="Protein kinase" evidence="3">
    <location>
        <begin position="13"/>
        <end position="192"/>
    </location>
</feature>
<dbReference type="PANTHER" id="PTHR24055">
    <property type="entry name" value="MITOGEN-ACTIVATED PROTEIN KINASE"/>
    <property type="match status" value="1"/>
</dbReference>
<evidence type="ECO:0000313" key="5">
    <source>
        <dbReference type="Proteomes" id="UP001432027"/>
    </source>
</evidence>
<dbReference type="AlphaFoldDB" id="A0AAV5T543"/>
<dbReference type="Pfam" id="PF00069">
    <property type="entry name" value="Pkinase"/>
    <property type="match status" value="1"/>
</dbReference>
<evidence type="ECO:0000256" key="2">
    <source>
        <dbReference type="ARBA" id="ARBA00022840"/>
    </source>
</evidence>
<evidence type="ECO:0000313" key="4">
    <source>
        <dbReference type="EMBL" id="GMS90701.1"/>
    </source>
</evidence>
<dbReference type="Proteomes" id="UP001432027">
    <property type="component" value="Unassembled WGS sequence"/>
</dbReference>
<proteinExistence type="predicted"/>
<organism evidence="4 5">
    <name type="scientific">Pristionchus entomophagus</name>
    <dbReference type="NCBI Taxonomy" id="358040"/>
    <lineage>
        <taxon>Eukaryota</taxon>
        <taxon>Metazoa</taxon>
        <taxon>Ecdysozoa</taxon>
        <taxon>Nematoda</taxon>
        <taxon>Chromadorea</taxon>
        <taxon>Rhabditida</taxon>
        <taxon>Rhabditina</taxon>
        <taxon>Diplogasteromorpha</taxon>
        <taxon>Diplogasteroidea</taxon>
        <taxon>Neodiplogasteridae</taxon>
        <taxon>Pristionchus</taxon>
    </lineage>
</organism>
<comment type="caution">
    <text evidence="4">The sequence shown here is derived from an EMBL/GenBank/DDBJ whole genome shotgun (WGS) entry which is preliminary data.</text>
</comment>
<dbReference type="EMBL" id="BTSX01000003">
    <property type="protein sequence ID" value="GMS90701.1"/>
    <property type="molecule type" value="Genomic_DNA"/>
</dbReference>
<dbReference type="SMART" id="SM00220">
    <property type="entry name" value="S_TKc"/>
    <property type="match status" value="1"/>
</dbReference>
<dbReference type="PROSITE" id="PS50011">
    <property type="entry name" value="PROTEIN_KINASE_DOM"/>
    <property type="match status" value="1"/>
</dbReference>
<accession>A0AAV5T543</accession>
<evidence type="ECO:0000256" key="1">
    <source>
        <dbReference type="ARBA" id="ARBA00022741"/>
    </source>
</evidence>